<dbReference type="InterPro" id="IPR018445">
    <property type="entry name" value="Put_Phosphate_transp_reg"/>
</dbReference>
<evidence type="ECO:0000256" key="1">
    <source>
        <dbReference type="ARBA" id="ARBA00008591"/>
    </source>
</evidence>
<proteinExistence type="inferred from homology"/>
<organism evidence="2 3">
    <name type="scientific">Patulibacter brassicae</name>
    <dbReference type="NCBI Taxonomy" id="1705717"/>
    <lineage>
        <taxon>Bacteria</taxon>
        <taxon>Bacillati</taxon>
        <taxon>Actinomycetota</taxon>
        <taxon>Thermoleophilia</taxon>
        <taxon>Solirubrobacterales</taxon>
        <taxon>Patulibacteraceae</taxon>
        <taxon>Patulibacter</taxon>
    </lineage>
</organism>
<gene>
    <name evidence="2" type="ORF">SK069_17775</name>
</gene>
<dbReference type="Proteomes" id="UP001277761">
    <property type="component" value="Unassembled WGS sequence"/>
</dbReference>
<evidence type="ECO:0000313" key="3">
    <source>
        <dbReference type="Proteomes" id="UP001277761"/>
    </source>
</evidence>
<dbReference type="PANTHER" id="PTHR37298">
    <property type="entry name" value="UPF0111 PROTEIN YKAA"/>
    <property type="match status" value="1"/>
</dbReference>
<comment type="similarity">
    <text evidence="1">Belongs to the UPF0111 family.</text>
</comment>
<evidence type="ECO:0000313" key="2">
    <source>
        <dbReference type="EMBL" id="MDX8153452.1"/>
    </source>
</evidence>
<keyword evidence="3" id="KW-1185">Reference proteome</keyword>
<dbReference type="InterPro" id="IPR052912">
    <property type="entry name" value="UPF0111_domain"/>
</dbReference>
<sequence>MVQFLRASTGDGALFDLLEEYGRAIQRATLLLRDLVRDYPEGAGARTQAMVDCEREGDRIAHDLIHRLSERRHAGAADRPFEIDDGFRLATALDDVIDDAEAVADMLAVYRVEATTEQAQQLAELLVGCGEQLALALAALRRDGDLAPYLVEIHRLENDGDRISRDAIGSLFELGLDPLFVIRWKDLYGALEDTIDACETVAHHLEGIALKRR</sequence>
<name>A0ABU4VQ19_9ACTN</name>
<dbReference type="EMBL" id="JAXAVX010000014">
    <property type="protein sequence ID" value="MDX8153452.1"/>
    <property type="molecule type" value="Genomic_DNA"/>
</dbReference>
<reference evidence="2 3" key="1">
    <citation type="submission" date="2023-11" db="EMBL/GenBank/DDBJ databases">
        <authorList>
            <person name="Xu M."/>
            <person name="Jiang T."/>
        </authorList>
    </citation>
    <scope>NUCLEOTIDE SEQUENCE [LARGE SCALE GENOMIC DNA]</scope>
    <source>
        <strain evidence="2 3">SD</strain>
    </source>
</reference>
<dbReference type="Pfam" id="PF01865">
    <property type="entry name" value="PhoU_div"/>
    <property type="match status" value="1"/>
</dbReference>
<comment type="caution">
    <text evidence="2">The sequence shown here is derived from an EMBL/GenBank/DDBJ whole genome shotgun (WGS) entry which is preliminary data.</text>
</comment>
<accession>A0ABU4VQ19</accession>
<dbReference type="RefSeq" id="WP_319955603.1">
    <property type="nucleotide sequence ID" value="NZ_JAXAVX010000014.1"/>
</dbReference>
<dbReference type="PANTHER" id="PTHR37298:SF1">
    <property type="entry name" value="UPF0111 PROTEIN YKAA"/>
    <property type="match status" value="1"/>
</dbReference>
<dbReference type="Gene3D" id="1.20.58.220">
    <property type="entry name" value="Phosphate transport system protein phou homolog 2, domain 2"/>
    <property type="match status" value="1"/>
</dbReference>
<dbReference type="InterPro" id="IPR038078">
    <property type="entry name" value="PhoU-like_sf"/>
</dbReference>
<protein>
    <submittedName>
        <fullName evidence="2">DUF47 family protein</fullName>
    </submittedName>
</protein>